<dbReference type="EMBL" id="JACLCP010000001">
    <property type="protein sequence ID" value="MBC2844375.1"/>
    <property type="molecule type" value="Genomic_DNA"/>
</dbReference>
<dbReference type="RefSeq" id="WP_185788050.1">
    <property type="nucleotide sequence ID" value="NZ_JACLCP010000001.1"/>
</dbReference>
<dbReference type="Proteomes" id="UP000533900">
    <property type="component" value="Unassembled WGS sequence"/>
</dbReference>
<protein>
    <submittedName>
        <fullName evidence="3">DUF547 domain-containing protein</fullName>
    </submittedName>
</protein>
<feature type="domain" description="DUF547" evidence="2">
    <location>
        <begin position="146"/>
        <end position="247"/>
    </location>
</feature>
<dbReference type="AlphaFoldDB" id="A0A842INY7"/>
<sequence length="308" mass="35623">MKSVLIFVLALFVSSCCGTKKAIGTQPKPNQKAAIFTKSPETNKTSKTIKNQDSVITPTKSEVLIATNEDIRSIKEDSTKLAFSQNVSKRALTEHQLWDELLEKYVSDNGNVDYDGFKKDRSELLGYVRLLQISYEKVNSQIDRPKDELLAYWINAYNALTIDLILRNYPLKSIKDIKDPWDQRLWQFGDKWMNLNDIEHKILRKMDEPRIHFAIVCASESCPKLKNEAFIASKLEAQLSNVTRAFLADTSKNEISENEIKLSKIFKWFKKDFEQNGSLIDFLNQYSEVKISNKAKKSFKDYNWNLNE</sequence>
<dbReference type="Pfam" id="PF04784">
    <property type="entry name" value="DUF547"/>
    <property type="match status" value="1"/>
</dbReference>
<keyword evidence="1" id="KW-0732">Signal</keyword>
<keyword evidence="4" id="KW-1185">Reference proteome</keyword>
<accession>A0A842INY7</accession>
<proteinExistence type="predicted"/>
<gene>
    <name evidence="3" type="ORF">H7F21_04660</name>
</gene>
<dbReference type="PANTHER" id="PTHR46361">
    <property type="entry name" value="ELECTRON CARRIER/ PROTEIN DISULFIDE OXIDOREDUCTASE"/>
    <property type="match status" value="1"/>
</dbReference>
<comment type="caution">
    <text evidence="3">The sequence shown here is derived from an EMBL/GenBank/DDBJ whole genome shotgun (WGS) entry which is preliminary data.</text>
</comment>
<organism evidence="3 4">
    <name type="scientific">Winogradskyella flava</name>
    <dbReference type="NCBI Taxonomy" id="1884876"/>
    <lineage>
        <taxon>Bacteria</taxon>
        <taxon>Pseudomonadati</taxon>
        <taxon>Bacteroidota</taxon>
        <taxon>Flavobacteriia</taxon>
        <taxon>Flavobacteriales</taxon>
        <taxon>Flavobacteriaceae</taxon>
        <taxon>Winogradskyella</taxon>
    </lineage>
</organism>
<dbReference type="PANTHER" id="PTHR46361:SF3">
    <property type="entry name" value="ELECTRON CARRIER_ PROTEIN DISULFIDE OXIDOREDUCTASE"/>
    <property type="match status" value="1"/>
</dbReference>
<dbReference type="InterPro" id="IPR006869">
    <property type="entry name" value="DUF547"/>
</dbReference>
<name>A0A842INY7_9FLAO</name>
<evidence type="ECO:0000259" key="2">
    <source>
        <dbReference type="Pfam" id="PF04784"/>
    </source>
</evidence>
<evidence type="ECO:0000313" key="3">
    <source>
        <dbReference type="EMBL" id="MBC2844375.1"/>
    </source>
</evidence>
<feature type="chain" id="PRO_5032833892" evidence="1">
    <location>
        <begin position="23"/>
        <end position="308"/>
    </location>
</feature>
<evidence type="ECO:0000313" key="4">
    <source>
        <dbReference type="Proteomes" id="UP000533900"/>
    </source>
</evidence>
<reference evidence="3" key="1">
    <citation type="submission" date="2020-08" db="EMBL/GenBank/DDBJ databases">
        <title>Winogradskyella ouciana sp. nov., isolated from the hadal seawater of the Mariana Trench.</title>
        <authorList>
            <person name="He X."/>
        </authorList>
    </citation>
    <scope>NUCLEOTIDE SEQUENCE [LARGE SCALE GENOMIC DNA]</scope>
    <source>
        <strain evidence="3">KCTC 52348</strain>
    </source>
</reference>
<evidence type="ECO:0000256" key="1">
    <source>
        <dbReference type="SAM" id="SignalP"/>
    </source>
</evidence>
<dbReference type="PROSITE" id="PS51257">
    <property type="entry name" value="PROKAR_LIPOPROTEIN"/>
    <property type="match status" value="1"/>
</dbReference>
<feature type="signal peptide" evidence="1">
    <location>
        <begin position="1"/>
        <end position="22"/>
    </location>
</feature>